<evidence type="ECO:0000313" key="1">
    <source>
        <dbReference type="EMBL" id="MFD0837544.1"/>
    </source>
</evidence>
<sequence>SFGKSSHTSTQLSIHINVVHNMKKLILVILGIAFTSCNPFDEKRVLDYKTELTDLTSKIDEYDNGTYDRDEIDEFIIGDVRDLGIDLIIKNSGKKNPSYSGFVEENDSLIIFVNRSGSIIETEKRIIYDFNKKPRNFGNDNIIGASYKIVQLDERWYYSELGFD</sequence>
<reference evidence="2" key="1">
    <citation type="journal article" date="2019" name="Int. J. Syst. Evol. Microbiol.">
        <title>The Global Catalogue of Microorganisms (GCM) 10K type strain sequencing project: providing services to taxonomists for standard genome sequencing and annotation.</title>
        <authorList>
            <consortium name="The Broad Institute Genomics Platform"/>
            <consortium name="The Broad Institute Genome Sequencing Center for Infectious Disease"/>
            <person name="Wu L."/>
            <person name="Ma J."/>
        </authorList>
    </citation>
    <scope>NUCLEOTIDE SEQUENCE [LARGE SCALE GENOMIC DNA]</scope>
    <source>
        <strain evidence="2">CCUG 60529</strain>
    </source>
</reference>
<protein>
    <submittedName>
        <fullName evidence="1">Uncharacterized protein</fullName>
    </submittedName>
</protein>
<feature type="non-terminal residue" evidence="1">
    <location>
        <position position="1"/>
    </location>
</feature>
<keyword evidence="2" id="KW-1185">Reference proteome</keyword>
<comment type="caution">
    <text evidence="1">The sequence shown here is derived from an EMBL/GenBank/DDBJ whole genome shotgun (WGS) entry which is preliminary data.</text>
</comment>
<accession>A0ABW3BXA1</accession>
<gene>
    <name evidence="1" type="ORF">ACFQ0I_17335</name>
</gene>
<proteinExistence type="predicted"/>
<dbReference type="Proteomes" id="UP001597011">
    <property type="component" value="Unassembled WGS sequence"/>
</dbReference>
<evidence type="ECO:0000313" key="2">
    <source>
        <dbReference type="Proteomes" id="UP001597011"/>
    </source>
</evidence>
<organism evidence="1 2">
    <name type="scientific">Mariniflexile aquimaris</name>
    <dbReference type="NCBI Taxonomy" id="881009"/>
    <lineage>
        <taxon>Bacteria</taxon>
        <taxon>Pseudomonadati</taxon>
        <taxon>Bacteroidota</taxon>
        <taxon>Flavobacteriia</taxon>
        <taxon>Flavobacteriales</taxon>
        <taxon>Flavobacteriaceae</taxon>
        <taxon>Mariniflexile</taxon>
    </lineage>
</organism>
<name>A0ABW3BXA1_9FLAO</name>
<dbReference type="EMBL" id="JBHTIB010000045">
    <property type="protein sequence ID" value="MFD0837544.1"/>
    <property type="molecule type" value="Genomic_DNA"/>
</dbReference>
<dbReference type="RefSeq" id="WP_379944252.1">
    <property type="nucleotide sequence ID" value="NZ_JBHTIB010000045.1"/>
</dbReference>